<keyword evidence="2" id="KW-0812">Transmembrane</keyword>
<gene>
    <name evidence="3" type="ORF">MOC_1257</name>
</gene>
<dbReference type="AlphaFoldDB" id="A0A089NNQ9"/>
<keyword evidence="2" id="KW-1133">Transmembrane helix</keyword>
<proteinExistence type="predicted"/>
<reference evidence="3 4" key="1">
    <citation type="journal article" date="2014" name="PLoS ONE">
        <title>Genome Information of Methylobacterium oryzae, a Plant-Probiotic Methylotroph in the Phyllosphere.</title>
        <authorList>
            <person name="Kwak M.J."/>
            <person name="Jeong H."/>
            <person name="Madhaiyan M."/>
            <person name="Lee Y."/>
            <person name="Sa T.M."/>
            <person name="Oh T.K."/>
            <person name="Kim J.F."/>
        </authorList>
    </citation>
    <scope>NUCLEOTIDE SEQUENCE [LARGE SCALE GENOMIC DNA]</scope>
    <source>
        <strain evidence="3 4">CBMB20</strain>
    </source>
</reference>
<evidence type="ECO:0000256" key="2">
    <source>
        <dbReference type="SAM" id="Phobius"/>
    </source>
</evidence>
<dbReference type="eggNOG" id="ENOG5033DPP">
    <property type="taxonomic scope" value="Bacteria"/>
</dbReference>
<feature type="transmembrane region" description="Helical" evidence="2">
    <location>
        <begin position="56"/>
        <end position="76"/>
    </location>
</feature>
<dbReference type="RefSeq" id="WP_043354181.1">
    <property type="nucleotide sequence ID" value="NZ_CP003811.1"/>
</dbReference>
<accession>A0A089NNQ9</accession>
<name>A0A089NNQ9_9HYPH</name>
<sequence>MSADGPSGLIPAILAGLTLRGSGLLNGRPPRPAANTQRDPNEPGHETRDVNVRNTVMVMAGLALTVLAVVGTMIWLMDTFAARQRRALPALTPQQTTQLAPPPPNLQADPYADIDRARAAAEASLAGYGYRDEARTRARIPIGRAMDLIVGRSLEPAEPAAR</sequence>
<dbReference type="Proteomes" id="UP000029492">
    <property type="component" value="Chromosome"/>
</dbReference>
<keyword evidence="2" id="KW-0472">Membrane</keyword>
<dbReference type="GeneID" id="96606555"/>
<keyword evidence="4" id="KW-1185">Reference proteome</keyword>
<feature type="region of interest" description="Disordered" evidence="1">
    <location>
        <begin position="24"/>
        <end position="50"/>
    </location>
</feature>
<dbReference type="KEGG" id="mor:MOC_1257"/>
<dbReference type="HOGENOM" id="CLU_1633480_0_0_5"/>
<dbReference type="EMBL" id="CP003811">
    <property type="protein sequence ID" value="AIQ89012.1"/>
    <property type="molecule type" value="Genomic_DNA"/>
</dbReference>
<evidence type="ECO:0000313" key="3">
    <source>
        <dbReference type="EMBL" id="AIQ89012.1"/>
    </source>
</evidence>
<feature type="compositionally biased region" description="Basic and acidic residues" evidence="1">
    <location>
        <begin position="39"/>
        <end position="50"/>
    </location>
</feature>
<dbReference type="STRING" id="693986.MOC_1257"/>
<protein>
    <submittedName>
        <fullName evidence="3">Protein of unassigned function</fullName>
    </submittedName>
</protein>
<evidence type="ECO:0000313" key="4">
    <source>
        <dbReference type="Proteomes" id="UP000029492"/>
    </source>
</evidence>
<organism evidence="3 4">
    <name type="scientific">Methylobacterium oryzae CBMB20</name>
    <dbReference type="NCBI Taxonomy" id="693986"/>
    <lineage>
        <taxon>Bacteria</taxon>
        <taxon>Pseudomonadati</taxon>
        <taxon>Pseudomonadota</taxon>
        <taxon>Alphaproteobacteria</taxon>
        <taxon>Hyphomicrobiales</taxon>
        <taxon>Methylobacteriaceae</taxon>
        <taxon>Methylobacterium</taxon>
    </lineage>
</organism>
<evidence type="ECO:0000256" key="1">
    <source>
        <dbReference type="SAM" id="MobiDB-lite"/>
    </source>
</evidence>